<accession>A0AAV4V641</accession>
<feature type="compositionally biased region" description="Polar residues" evidence="1">
    <location>
        <begin position="81"/>
        <end position="100"/>
    </location>
</feature>
<dbReference type="EMBL" id="BPLR01014027">
    <property type="protein sequence ID" value="GIY65781.1"/>
    <property type="molecule type" value="Genomic_DNA"/>
</dbReference>
<evidence type="ECO:0000256" key="1">
    <source>
        <dbReference type="SAM" id="MobiDB-lite"/>
    </source>
</evidence>
<protein>
    <submittedName>
        <fullName evidence="2">Uncharacterized protein</fullName>
    </submittedName>
</protein>
<name>A0AAV4V641_CAEEX</name>
<keyword evidence="3" id="KW-1185">Reference proteome</keyword>
<feature type="region of interest" description="Disordered" evidence="1">
    <location>
        <begin position="63"/>
        <end position="100"/>
    </location>
</feature>
<dbReference type="Proteomes" id="UP001054945">
    <property type="component" value="Unassembled WGS sequence"/>
</dbReference>
<proteinExistence type="predicted"/>
<reference evidence="2 3" key="1">
    <citation type="submission" date="2021-06" db="EMBL/GenBank/DDBJ databases">
        <title>Caerostris extrusa draft genome.</title>
        <authorList>
            <person name="Kono N."/>
            <person name="Arakawa K."/>
        </authorList>
    </citation>
    <scope>NUCLEOTIDE SEQUENCE [LARGE SCALE GENOMIC DNA]</scope>
</reference>
<feature type="region of interest" description="Disordered" evidence="1">
    <location>
        <begin position="1"/>
        <end position="34"/>
    </location>
</feature>
<evidence type="ECO:0000313" key="2">
    <source>
        <dbReference type="EMBL" id="GIY65781.1"/>
    </source>
</evidence>
<sequence>MWTLHGGWSLGFRRRLHRGPSSERPAPPNAGHLPQIRAVGQSGRAQLLQLPRVSHQAEGVHLRVGVPPQDQRAPGEVGDCRNSTPPASLDKVSSPSQRIE</sequence>
<organism evidence="2 3">
    <name type="scientific">Caerostris extrusa</name>
    <name type="common">Bark spider</name>
    <name type="synonym">Caerostris bankana</name>
    <dbReference type="NCBI Taxonomy" id="172846"/>
    <lineage>
        <taxon>Eukaryota</taxon>
        <taxon>Metazoa</taxon>
        <taxon>Ecdysozoa</taxon>
        <taxon>Arthropoda</taxon>
        <taxon>Chelicerata</taxon>
        <taxon>Arachnida</taxon>
        <taxon>Araneae</taxon>
        <taxon>Araneomorphae</taxon>
        <taxon>Entelegynae</taxon>
        <taxon>Araneoidea</taxon>
        <taxon>Araneidae</taxon>
        <taxon>Caerostris</taxon>
    </lineage>
</organism>
<comment type="caution">
    <text evidence="2">The sequence shown here is derived from an EMBL/GenBank/DDBJ whole genome shotgun (WGS) entry which is preliminary data.</text>
</comment>
<gene>
    <name evidence="2" type="ORF">CEXT_440371</name>
</gene>
<dbReference type="AlphaFoldDB" id="A0AAV4V641"/>
<evidence type="ECO:0000313" key="3">
    <source>
        <dbReference type="Proteomes" id="UP001054945"/>
    </source>
</evidence>